<protein>
    <submittedName>
        <fullName evidence="3">Acetaldehyde dehydrogenase (Acetylating)</fullName>
        <ecNumber evidence="3">1.2.1.10</ecNumber>
    </submittedName>
</protein>
<proteinExistence type="predicted"/>
<dbReference type="RefSeq" id="WP_327966849.1">
    <property type="nucleotide sequence ID" value="NZ_JARMQG010000058.1"/>
</dbReference>
<keyword evidence="1 3" id="KW-0560">Oxidoreductase</keyword>
<organism evidence="3 4">
    <name type="scientific">Bacillus xiapuensis</name>
    <dbReference type="NCBI Taxonomy" id="2014075"/>
    <lineage>
        <taxon>Bacteria</taxon>
        <taxon>Bacillati</taxon>
        <taxon>Bacillota</taxon>
        <taxon>Bacilli</taxon>
        <taxon>Bacillales</taxon>
        <taxon>Bacillaceae</taxon>
        <taxon>Bacillus</taxon>
    </lineage>
</organism>
<evidence type="ECO:0000256" key="1">
    <source>
        <dbReference type="ARBA" id="ARBA00023002"/>
    </source>
</evidence>
<feature type="domain" description="Aldehyde dehydrogenase" evidence="2">
    <location>
        <begin position="11"/>
        <end position="272"/>
    </location>
</feature>
<dbReference type="EMBL" id="JARMQG010000058">
    <property type="protein sequence ID" value="MED3561919.1"/>
    <property type="molecule type" value="Genomic_DNA"/>
</dbReference>
<dbReference type="EC" id="1.2.1.10" evidence="3"/>
<evidence type="ECO:0000313" key="4">
    <source>
        <dbReference type="Proteomes" id="UP001330749"/>
    </source>
</evidence>
<dbReference type="InterPro" id="IPR016162">
    <property type="entry name" value="Ald_DH_N"/>
</dbReference>
<keyword evidence="4" id="KW-1185">Reference proteome</keyword>
<dbReference type="Pfam" id="PF00171">
    <property type="entry name" value="Aldedh"/>
    <property type="match status" value="1"/>
</dbReference>
<dbReference type="NCBIfam" id="TIGR02518">
    <property type="entry name" value="EutH_ACDH"/>
    <property type="match status" value="1"/>
</dbReference>
<dbReference type="InterPro" id="IPR015590">
    <property type="entry name" value="Aldehyde_DH_dom"/>
</dbReference>
<sequence>MYLDKDLESIQEARQNLEQAKLAQKKLRTFTQEQVDQIVQAMAHAARKEAGRLAAMAVEETGFGKIEDKVTKNLFAAKDIYESIKDRKTIGIISRDDAKQVWEVTEPAGIIAGIVPTTNPTSTAIYKALIAIKSGNAIVFSPHPSAANCTNEAVKILKEAAIRAGAPEGAISCITKPTLASAQELMNHKLTDLILATGGPGMVKAAYSSGKPAYGVGPGNVPVYIHSSANIRKAVSQIVHSKTFDYGTICASEQALVVDQSIKRKVKAALEEEGAYFLDDYEKKKIEEIILKNGSLNAEIVGKSPQALAKIAGIFVSDETRLLVAEEENIGKSYPFSLEKLSPILAFYTVENCTEGSKVCDELLEAGGLGHTLGIHCEDQAIIESFSLAQRVSRVVVNTGTTFGGIGATTGISPSLTLGCGTYGNNISSDNIGPEHLLNTKRVAFGVREMKNETPAAPAASQQKVSSDEPLISKAEVMEIVKSILKELKN</sequence>
<name>A0ABU6N7D0_9BACI</name>
<comment type="caution">
    <text evidence="3">The sequence shown here is derived from an EMBL/GenBank/DDBJ whole genome shotgun (WGS) entry which is preliminary data.</text>
</comment>
<dbReference type="PANTHER" id="PTHR11699">
    <property type="entry name" value="ALDEHYDE DEHYDROGENASE-RELATED"/>
    <property type="match status" value="1"/>
</dbReference>
<dbReference type="CDD" id="cd07122">
    <property type="entry name" value="ALDH_F20_ACDH"/>
    <property type="match status" value="1"/>
</dbReference>
<evidence type="ECO:0000259" key="2">
    <source>
        <dbReference type="Pfam" id="PF00171"/>
    </source>
</evidence>
<dbReference type="InterPro" id="IPR013357">
    <property type="entry name" value="Acetaldehyde_DH_acetylating"/>
</dbReference>
<dbReference type="InterPro" id="IPR016163">
    <property type="entry name" value="Ald_DH_C"/>
</dbReference>
<dbReference type="GO" id="GO:0008774">
    <property type="term" value="F:acetaldehyde dehydrogenase (acetylating) activity"/>
    <property type="evidence" value="ECO:0007669"/>
    <property type="project" value="UniProtKB-EC"/>
</dbReference>
<accession>A0ABU6N7D0</accession>
<gene>
    <name evidence="3" type="ORF">P4447_05255</name>
</gene>
<reference evidence="3 4" key="1">
    <citation type="submission" date="2023-03" db="EMBL/GenBank/DDBJ databases">
        <title>Bacillus Genome Sequencing.</title>
        <authorList>
            <person name="Dunlap C."/>
        </authorList>
    </citation>
    <scope>NUCLEOTIDE SEQUENCE [LARGE SCALE GENOMIC DNA]</scope>
    <source>
        <strain evidence="3 4">B-14544</strain>
    </source>
</reference>
<dbReference type="SUPFAM" id="SSF53720">
    <property type="entry name" value="ALDH-like"/>
    <property type="match status" value="1"/>
</dbReference>
<dbReference type="InterPro" id="IPR016161">
    <property type="entry name" value="Ald_DH/histidinol_DH"/>
</dbReference>
<dbReference type="Gene3D" id="3.40.605.10">
    <property type="entry name" value="Aldehyde Dehydrogenase, Chain A, domain 1"/>
    <property type="match status" value="1"/>
</dbReference>
<evidence type="ECO:0000313" key="3">
    <source>
        <dbReference type="EMBL" id="MED3561919.1"/>
    </source>
</evidence>
<dbReference type="Gene3D" id="3.40.309.10">
    <property type="entry name" value="Aldehyde Dehydrogenase, Chain A, domain 2"/>
    <property type="match status" value="1"/>
</dbReference>
<dbReference type="Proteomes" id="UP001330749">
    <property type="component" value="Unassembled WGS sequence"/>
</dbReference>